<dbReference type="InterPro" id="IPR010982">
    <property type="entry name" value="Lambda_DNA-bd_dom_sf"/>
</dbReference>
<sequence length="67" mass="8018">MNSDELSFGRTLMMTRQHSKYTIHEFAQLMNMKLRDLEKLEGDMVLPEKKTIAKMNRFLNKKLPYPK</sequence>
<evidence type="ECO:0000313" key="1">
    <source>
        <dbReference type="EMBL" id="QHT28330.1"/>
    </source>
</evidence>
<reference evidence="1" key="1">
    <citation type="journal article" date="2020" name="Nature">
        <title>Giant virus diversity and host interactions through global metagenomics.</title>
        <authorList>
            <person name="Schulz F."/>
            <person name="Roux S."/>
            <person name="Paez-Espino D."/>
            <person name="Jungbluth S."/>
            <person name="Walsh D.A."/>
            <person name="Denef V.J."/>
            <person name="McMahon K.D."/>
            <person name="Konstantinidis K.T."/>
            <person name="Eloe-Fadrosh E.A."/>
            <person name="Kyrpides N.C."/>
            <person name="Woyke T."/>
        </authorList>
    </citation>
    <scope>NUCLEOTIDE SEQUENCE</scope>
    <source>
        <strain evidence="1">GVMAG-M-3300001348-25</strain>
    </source>
</reference>
<proteinExistence type="predicted"/>
<accession>A0A6C0EJ09</accession>
<protein>
    <submittedName>
        <fullName evidence="1">Uncharacterized protein</fullName>
    </submittedName>
</protein>
<organism evidence="1">
    <name type="scientific">viral metagenome</name>
    <dbReference type="NCBI Taxonomy" id="1070528"/>
    <lineage>
        <taxon>unclassified sequences</taxon>
        <taxon>metagenomes</taxon>
        <taxon>organismal metagenomes</taxon>
    </lineage>
</organism>
<dbReference type="EMBL" id="MN738855">
    <property type="protein sequence ID" value="QHT28330.1"/>
    <property type="molecule type" value="Genomic_DNA"/>
</dbReference>
<dbReference type="SUPFAM" id="SSF47413">
    <property type="entry name" value="lambda repressor-like DNA-binding domains"/>
    <property type="match status" value="1"/>
</dbReference>
<dbReference type="GO" id="GO:0003677">
    <property type="term" value="F:DNA binding"/>
    <property type="evidence" value="ECO:0007669"/>
    <property type="project" value="InterPro"/>
</dbReference>
<dbReference type="Gene3D" id="1.10.260.40">
    <property type="entry name" value="lambda repressor-like DNA-binding domains"/>
    <property type="match status" value="1"/>
</dbReference>
<name>A0A6C0EJ09_9ZZZZ</name>
<dbReference type="AlphaFoldDB" id="A0A6C0EJ09"/>